<reference evidence="3 4" key="1">
    <citation type="journal article" date="2017" name="BMC Genomics">
        <title>Comparative and functional genomics of the Lactococcus lactis taxon; insights into evolution and niche adaptation.</title>
        <authorList>
            <person name="Kelleher P."/>
            <person name="Bottacini F."/>
            <person name="Mahony J."/>
            <person name="Kilcawley K.N."/>
            <person name="van Sinderen D."/>
        </authorList>
    </citation>
    <scope>NUCLEOTIDE SEQUENCE [LARGE SCALE GENOMIC DNA]</scope>
    <source>
        <strain evidence="3 4">275</strain>
        <plasmid evidence="4">p275d</plasmid>
    </source>
</reference>
<geneLocation type="plasmid" evidence="4">
    <name>p275d</name>
</geneLocation>
<dbReference type="InterPro" id="IPR003959">
    <property type="entry name" value="ATPase_AAA_core"/>
</dbReference>
<dbReference type="Gene3D" id="3.20.20.140">
    <property type="entry name" value="Metal-dependent hydrolases"/>
    <property type="match status" value="1"/>
</dbReference>
<evidence type="ECO:0000259" key="2">
    <source>
        <dbReference type="Pfam" id="PF13304"/>
    </source>
</evidence>
<dbReference type="InterPro" id="IPR054787">
    <property type="entry name" value="TrlF_ATPase"/>
</dbReference>
<dbReference type="InterPro" id="IPR016195">
    <property type="entry name" value="Pol/histidinol_Pase-like"/>
</dbReference>
<dbReference type="Gene3D" id="3.40.50.300">
    <property type="entry name" value="P-loop containing nucleotide triphosphate hydrolases"/>
    <property type="match status" value="1"/>
</dbReference>
<feature type="coiled-coil region" evidence="1">
    <location>
        <begin position="382"/>
        <end position="447"/>
    </location>
</feature>
<dbReference type="GO" id="GO:0016887">
    <property type="term" value="F:ATP hydrolysis activity"/>
    <property type="evidence" value="ECO:0007669"/>
    <property type="project" value="InterPro"/>
</dbReference>
<gene>
    <name evidence="3" type="ORF">LL275_pD47</name>
</gene>
<dbReference type="GO" id="GO:0005524">
    <property type="term" value="F:ATP binding"/>
    <property type="evidence" value="ECO:0007669"/>
    <property type="project" value="InterPro"/>
</dbReference>
<evidence type="ECO:0000256" key="1">
    <source>
        <dbReference type="SAM" id="Coils"/>
    </source>
</evidence>
<keyword evidence="3" id="KW-0614">Plasmid</keyword>
<dbReference type="SUPFAM" id="SSF89550">
    <property type="entry name" value="PHP domain-like"/>
    <property type="match status" value="1"/>
</dbReference>
<dbReference type="EMBL" id="CP016702">
    <property type="protein sequence ID" value="ARD97625.1"/>
    <property type="molecule type" value="Genomic_DNA"/>
</dbReference>
<proteinExistence type="predicted"/>
<dbReference type="SUPFAM" id="SSF52540">
    <property type="entry name" value="P-loop containing nucleoside triphosphate hydrolases"/>
    <property type="match status" value="1"/>
</dbReference>
<sequence length="846" mass="99129">MNKNRGSQFRKWDLHLHSLYSHSQLSNQYNINEYNHEERFDEFLKKLNENDIKAIGLTNYFNFSEQDYCLKRKLEEKGIVVFLNLELRLENGNVKDETCDIHIIFDNLLDEKEVKCFLASMPAKVVDKRLNSISSKDDYKKAVVNFDDLVKCLNDKSLNLKNRYMIGILSRGKGSSRLSSVFEDIAERCDFFIHSSDKQKNIEEDKEYLNSHGKPLLQSSDAHSFEKIGGKYSWIKADLNFEGLRQIMFEPSERISLGKDNPDTKLDYQVIDSIELSDTRIIYLNSSLNTVIGGRSTGKSTLTNAIAKALGNENFVPINEKTEKGMHVFDKDIIIHWRDGQEHQDLEFLPQNYMIEIAEKDILRNNLVRSTVKSDEGNYRKIEKYEEDTRKNQNEIDNSIQEWSNLKDKLATLIKPEGDKKGIEVQLQKLKEQISEQEKKSDFSERKSEEYRKSETELKYYLNHQRLSEINIRNLNDMGSIEISLSTPIPSSDDTKFRESLEEYIEVLKTEVNEKWQQKIKELTDEQNEIFFENKLKVNEIWNSEIFKQGQTNISNNETLRKLIEIQKQEQLKLDTFNKYENNKEKIETQINEIQTKILRSYAKFGTLREKLQNEFEVKATPVEIKINFQPIKFEEKIKYLNGRNTTNNNFIEEFDKDSFRKIDNIFDALNLSYNQGKSQNDLIKDVLSQHWYTINYNLQYDGDNFDQMSQGKKAFVVLTLILEFSKDKKPVIIDQPEDSLDNRAIYNDLTNYLKEKKKERQIILVTHNPNIVVGADAENVIVANQHSEDSPNTHGIQFDYTNGSLENTYTKDVKYTLEKQGIREHVVEILEGGKEAFEKREKKYK</sequence>
<dbReference type="Proteomes" id="UP000192085">
    <property type="component" value="Plasmid p275D"/>
</dbReference>
<evidence type="ECO:0000313" key="3">
    <source>
        <dbReference type="EMBL" id="ARD97625.1"/>
    </source>
</evidence>
<name>A0A1V0NCH9_LACLL</name>
<evidence type="ECO:0000313" key="4">
    <source>
        <dbReference type="Proteomes" id="UP000192085"/>
    </source>
</evidence>
<organism evidence="3 4">
    <name type="scientific">Lactococcus lactis subsp. lactis</name>
    <name type="common">Streptococcus lactis</name>
    <dbReference type="NCBI Taxonomy" id="1360"/>
    <lineage>
        <taxon>Bacteria</taxon>
        <taxon>Bacillati</taxon>
        <taxon>Bacillota</taxon>
        <taxon>Bacilli</taxon>
        <taxon>Lactobacillales</taxon>
        <taxon>Streptococcaceae</taxon>
        <taxon>Lactococcus</taxon>
    </lineage>
</organism>
<keyword evidence="1" id="KW-0175">Coiled coil</keyword>
<feature type="domain" description="ATPase AAA-type core" evidence="2">
    <location>
        <begin position="606"/>
        <end position="773"/>
    </location>
</feature>
<dbReference type="Pfam" id="PF13304">
    <property type="entry name" value="AAA_21"/>
    <property type="match status" value="1"/>
</dbReference>
<accession>A0A1V0NCH9</accession>
<dbReference type="InterPro" id="IPR027417">
    <property type="entry name" value="P-loop_NTPase"/>
</dbReference>
<protein>
    <submittedName>
        <fullName evidence="3">ATPase involved in DNA repair</fullName>
    </submittedName>
</protein>
<dbReference type="AlphaFoldDB" id="A0A1V0NCH9"/>
<dbReference type="RefSeq" id="WP_014570260.1">
    <property type="nucleotide sequence ID" value="NZ_CP016702.1"/>
</dbReference>
<dbReference type="NCBIfam" id="NF045780">
    <property type="entry name" value="TrlF_fam_ATP"/>
    <property type="match status" value="1"/>
</dbReference>